<dbReference type="RefSeq" id="WP_054293810.1">
    <property type="nucleotide sequence ID" value="NZ_CP012752.1"/>
</dbReference>
<feature type="domain" description="HTH lacI-type" evidence="4">
    <location>
        <begin position="2"/>
        <end position="56"/>
    </location>
</feature>
<accession>A0A0N9HWV7</accession>
<dbReference type="SMART" id="SM00354">
    <property type="entry name" value="HTH_LACI"/>
    <property type="match status" value="1"/>
</dbReference>
<evidence type="ECO:0000256" key="3">
    <source>
        <dbReference type="ARBA" id="ARBA00023163"/>
    </source>
</evidence>
<evidence type="ECO:0000256" key="1">
    <source>
        <dbReference type="ARBA" id="ARBA00023015"/>
    </source>
</evidence>
<sequence>MTTIRDVAAAAGVSITTVSHVLSGQGRIPQHTRARVLQVASDLGYRANVHAQQLVTRRSRTLAVQIANSVDATAGAVLVPNSEYFLQVLNGAAEAAAQRSYATILVPPDAGLDGLAAFGVDGVVLVDPRGDEPFFTGRWQRRPLVTIGRPISPAREVPAVVDNDLVGAGTQMVEHLWQQGYRRPALITTDTARSYTHDIATGYARTVRDRGAQPVIVEIGEPSTPEGAADALSGLLDRGDPPDAVVTSSEILALSVLHEAASRGIDVPGELGICSGVDSCSLRLTSPQITGMSVNPRQVGHAAATALMSLVENGIAQAKTIEVPARLHPRGSTARS</sequence>
<dbReference type="GO" id="GO:0000976">
    <property type="term" value="F:transcription cis-regulatory region binding"/>
    <property type="evidence" value="ECO:0007669"/>
    <property type="project" value="TreeGrafter"/>
</dbReference>
<dbReference type="Pfam" id="PF00356">
    <property type="entry name" value="LacI"/>
    <property type="match status" value="1"/>
</dbReference>
<dbReference type="KEGG" id="kphy:AOZ06_38130"/>
<keyword evidence="1" id="KW-0805">Transcription regulation</keyword>
<proteinExistence type="predicted"/>
<organism evidence="5 6">
    <name type="scientific">Kibdelosporangium phytohabitans</name>
    <dbReference type="NCBI Taxonomy" id="860235"/>
    <lineage>
        <taxon>Bacteria</taxon>
        <taxon>Bacillati</taxon>
        <taxon>Actinomycetota</taxon>
        <taxon>Actinomycetes</taxon>
        <taxon>Pseudonocardiales</taxon>
        <taxon>Pseudonocardiaceae</taxon>
        <taxon>Kibdelosporangium</taxon>
    </lineage>
</organism>
<dbReference type="PANTHER" id="PTHR30146">
    <property type="entry name" value="LACI-RELATED TRANSCRIPTIONAL REPRESSOR"/>
    <property type="match status" value="1"/>
</dbReference>
<dbReference type="CDD" id="cd06267">
    <property type="entry name" value="PBP1_LacI_sugar_binding-like"/>
    <property type="match status" value="1"/>
</dbReference>
<evidence type="ECO:0000256" key="2">
    <source>
        <dbReference type="ARBA" id="ARBA00023125"/>
    </source>
</evidence>
<dbReference type="CDD" id="cd01392">
    <property type="entry name" value="HTH_LacI"/>
    <property type="match status" value="1"/>
</dbReference>
<dbReference type="AlphaFoldDB" id="A0A0N9HWV7"/>
<dbReference type="GO" id="GO:0003700">
    <property type="term" value="F:DNA-binding transcription factor activity"/>
    <property type="evidence" value="ECO:0007669"/>
    <property type="project" value="TreeGrafter"/>
</dbReference>
<dbReference type="InterPro" id="IPR000843">
    <property type="entry name" value="HTH_LacI"/>
</dbReference>
<dbReference type="OrthoDB" id="3602807at2"/>
<dbReference type="InterPro" id="IPR046335">
    <property type="entry name" value="LacI/GalR-like_sensor"/>
</dbReference>
<evidence type="ECO:0000259" key="4">
    <source>
        <dbReference type="PROSITE" id="PS50932"/>
    </source>
</evidence>
<dbReference type="Pfam" id="PF13377">
    <property type="entry name" value="Peripla_BP_3"/>
    <property type="match status" value="1"/>
</dbReference>
<dbReference type="SUPFAM" id="SSF53822">
    <property type="entry name" value="Periplasmic binding protein-like I"/>
    <property type="match status" value="1"/>
</dbReference>
<dbReference type="InterPro" id="IPR010982">
    <property type="entry name" value="Lambda_DNA-bd_dom_sf"/>
</dbReference>
<dbReference type="SUPFAM" id="SSF47413">
    <property type="entry name" value="lambda repressor-like DNA-binding domains"/>
    <property type="match status" value="1"/>
</dbReference>
<gene>
    <name evidence="5" type="ORF">AOZ06_38130</name>
</gene>
<dbReference type="InterPro" id="IPR028082">
    <property type="entry name" value="Peripla_BP_I"/>
</dbReference>
<dbReference type="PROSITE" id="PS00356">
    <property type="entry name" value="HTH_LACI_1"/>
    <property type="match status" value="1"/>
</dbReference>
<name>A0A0N9HWV7_9PSEU</name>
<dbReference type="Gene3D" id="1.10.260.40">
    <property type="entry name" value="lambda repressor-like DNA-binding domains"/>
    <property type="match status" value="1"/>
</dbReference>
<dbReference type="Proteomes" id="UP000063699">
    <property type="component" value="Chromosome"/>
</dbReference>
<keyword evidence="2" id="KW-0238">DNA-binding</keyword>
<keyword evidence="6" id="KW-1185">Reference proteome</keyword>
<protein>
    <submittedName>
        <fullName evidence="5">LacI family transcriptional regulator</fullName>
    </submittedName>
</protein>
<evidence type="ECO:0000313" key="5">
    <source>
        <dbReference type="EMBL" id="ALG11914.1"/>
    </source>
</evidence>
<dbReference type="PROSITE" id="PS50932">
    <property type="entry name" value="HTH_LACI_2"/>
    <property type="match status" value="1"/>
</dbReference>
<evidence type="ECO:0000313" key="6">
    <source>
        <dbReference type="Proteomes" id="UP000063699"/>
    </source>
</evidence>
<dbReference type="Gene3D" id="3.40.50.2300">
    <property type="match status" value="2"/>
</dbReference>
<dbReference type="STRING" id="860235.AOZ06_38130"/>
<reference evidence="5 6" key="1">
    <citation type="submission" date="2015-07" db="EMBL/GenBank/DDBJ databases">
        <title>Genome sequencing of Kibdelosporangium phytohabitans.</title>
        <authorList>
            <person name="Qin S."/>
            <person name="Xing K."/>
        </authorList>
    </citation>
    <scope>NUCLEOTIDE SEQUENCE [LARGE SCALE GENOMIC DNA]</scope>
    <source>
        <strain evidence="5 6">KLBMP1111</strain>
    </source>
</reference>
<dbReference type="PANTHER" id="PTHR30146:SF153">
    <property type="entry name" value="LACTOSE OPERON REPRESSOR"/>
    <property type="match status" value="1"/>
</dbReference>
<keyword evidence="3" id="KW-0804">Transcription</keyword>
<dbReference type="EMBL" id="CP012752">
    <property type="protein sequence ID" value="ALG11914.1"/>
    <property type="molecule type" value="Genomic_DNA"/>
</dbReference>